<accession>A0A6A6UH08</accession>
<reference evidence="1" key="1">
    <citation type="journal article" date="2020" name="Stud. Mycol.">
        <title>101 Dothideomycetes genomes: a test case for predicting lifestyles and emergence of pathogens.</title>
        <authorList>
            <person name="Haridas S."/>
            <person name="Albert R."/>
            <person name="Binder M."/>
            <person name="Bloem J."/>
            <person name="Labutti K."/>
            <person name="Salamov A."/>
            <person name="Andreopoulos B."/>
            <person name="Baker S."/>
            <person name="Barry K."/>
            <person name="Bills G."/>
            <person name="Bluhm B."/>
            <person name="Cannon C."/>
            <person name="Castanera R."/>
            <person name="Culley D."/>
            <person name="Daum C."/>
            <person name="Ezra D."/>
            <person name="Gonzalez J."/>
            <person name="Henrissat B."/>
            <person name="Kuo A."/>
            <person name="Liang C."/>
            <person name="Lipzen A."/>
            <person name="Lutzoni F."/>
            <person name="Magnuson J."/>
            <person name="Mondo S."/>
            <person name="Nolan M."/>
            <person name="Ohm R."/>
            <person name="Pangilinan J."/>
            <person name="Park H.-J."/>
            <person name="Ramirez L."/>
            <person name="Alfaro M."/>
            <person name="Sun H."/>
            <person name="Tritt A."/>
            <person name="Yoshinaga Y."/>
            <person name="Zwiers L.-H."/>
            <person name="Turgeon B."/>
            <person name="Goodwin S."/>
            <person name="Spatafora J."/>
            <person name="Crous P."/>
            <person name="Grigoriev I."/>
        </authorList>
    </citation>
    <scope>NUCLEOTIDE SEQUENCE</scope>
    <source>
        <strain evidence="1">CBS 115976</strain>
    </source>
</reference>
<name>A0A6A6UH08_9PEZI</name>
<evidence type="ECO:0000313" key="2">
    <source>
        <dbReference type="Proteomes" id="UP000799302"/>
    </source>
</evidence>
<gene>
    <name evidence="1" type="ORF">BT63DRAFT_423352</name>
</gene>
<dbReference type="OrthoDB" id="5985073at2759"/>
<dbReference type="Proteomes" id="UP000799302">
    <property type="component" value="Unassembled WGS sequence"/>
</dbReference>
<evidence type="ECO:0000313" key="1">
    <source>
        <dbReference type="EMBL" id="KAF2671100.1"/>
    </source>
</evidence>
<sequence length="383" mass="44342">MESLPQVIVDHIASYVEARDLTGIYAHDFRSRPSCLPNLATLSRKWQYAIERRTFRSMHPLTSDELEEFERILGKYDRQSYLRRLYYTIYLDSAMSYRVPNNDMNGGVYVKKNESAEEQGRNNQSFSDAIHKLFAIFKSWEDQSQGVVNLSLSLGNVLARDQIRTPNGPRPGYDELTGIKFQPRFEKSLLRIVDLDKIPLVRGIVQFIAQQRVPRPIHFLVITDILSKLPDAHTVNTELRDEDVTHSNSRRRQRHALGFALQNGSFPALRTLKLHLKNDVDTKQASRPTNLLTDSVPVIDPISEGLRHFSHQLTKLDFEGAIEATFFWTDSMFYSPDSHWPNLQELIVRFLRETPSGGWYFKDRNRSHDDEEVAQALRALINR</sequence>
<proteinExistence type="predicted"/>
<keyword evidence="2" id="KW-1185">Reference proteome</keyword>
<organism evidence="1 2">
    <name type="scientific">Microthyrium microscopicum</name>
    <dbReference type="NCBI Taxonomy" id="703497"/>
    <lineage>
        <taxon>Eukaryota</taxon>
        <taxon>Fungi</taxon>
        <taxon>Dikarya</taxon>
        <taxon>Ascomycota</taxon>
        <taxon>Pezizomycotina</taxon>
        <taxon>Dothideomycetes</taxon>
        <taxon>Dothideomycetes incertae sedis</taxon>
        <taxon>Microthyriales</taxon>
        <taxon>Microthyriaceae</taxon>
        <taxon>Microthyrium</taxon>
    </lineage>
</organism>
<protein>
    <recommendedName>
        <fullName evidence="3">F-box domain-containing protein</fullName>
    </recommendedName>
</protein>
<evidence type="ECO:0008006" key="3">
    <source>
        <dbReference type="Google" id="ProtNLM"/>
    </source>
</evidence>
<dbReference type="EMBL" id="MU004233">
    <property type="protein sequence ID" value="KAF2671100.1"/>
    <property type="molecule type" value="Genomic_DNA"/>
</dbReference>
<dbReference type="AlphaFoldDB" id="A0A6A6UH08"/>